<feature type="region of interest" description="Disordered" evidence="1">
    <location>
        <begin position="1"/>
        <end position="33"/>
    </location>
</feature>
<reference evidence="3" key="1">
    <citation type="submission" date="2019-08" db="EMBL/GenBank/DDBJ databases">
        <title>Limnoglobus roseus gen. nov., sp. nov., a novel freshwater planctomycete with a giant genome from the family Gemmataceae.</title>
        <authorList>
            <person name="Kulichevskaya I.S."/>
            <person name="Naumoff D.G."/>
            <person name="Miroshnikov K."/>
            <person name="Ivanova A."/>
            <person name="Philippov D.A."/>
            <person name="Hakobyan A."/>
            <person name="Rijpstra I.C."/>
            <person name="Sinninghe Damste J.S."/>
            <person name="Liesack W."/>
            <person name="Dedysh S.N."/>
        </authorList>
    </citation>
    <scope>NUCLEOTIDE SEQUENCE [LARGE SCALE GENOMIC DNA]</scope>
    <source>
        <strain evidence="3">PX52</strain>
    </source>
</reference>
<gene>
    <name evidence="2" type="ORF">PX52LOC_02837</name>
</gene>
<accession>A0A5C1A9M3</accession>
<name>A0A5C1A9M3_9BACT</name>
<dbReference type="RefSeq" id="WP_149110669.1">
    <property type="nucleotide sequence ID" value="NZ_CP042425.1"/>
</dbReference>
<feature type="compositionally biased region" description="Polar residues" evidence="1">
    <location>
        <begin position="1"/>
        <end position="15"/>
    </location>
</feature>
<evidence type="ECO:0000256" key="1">
    <source>
        <dbReference type="SAM" id="MobiDB-lite"/>
    </source>
</evidence>
<dbReference type="Proteomes" id="UP000324974">
    <property type="component" value="Chromosome"/>
</dbReference>
<evidence type="ECO:0000313" key="3">
    <source>
        <dbReference type="Proteomes" id="UP000324974"/>
    </source>
</evidence>
<proteinExistence type="predicted"/>
<dbReference type="KEGG" id="lrs:PX52LOC_02837"/>
<dbReference type="OrthoDB" id="123525at2"/>
<evidence type="ECO:0000313" key="2">
    <source>
        <dbReference type="EMBL" id="QEL15901.1"/>
    </source>
</evidence>
<protein>
    <submittedName>
        <fullName evidence="2">Uncharacterized protein</fullName>
    </submittedName>
</protein>
<keyword evidence="3" id="KW-1185">Reference proteome</keyword>
<organism evidence="2 3">
    <name type="scientific">Limnoglobus roseus</name>
    <dbReference type="NCBI Taxonomy" id="2598579"/>
    <lineage>
        <taxon>Bacteria</taxon>
        <taxon>Pseudomonadati</taxon>
        <taxon>Planctomycetota</taxon>
        <taxon>Planctomycetia</taxon>
        <taxon>Gemmatales</taxon>
        <taxon>Gemmataceae</taxon>
        <taxon>Limnoglobus</taxon>
    </lineage>
</organism>
<dbReference type="EMBL" id="CP042425">
    <property type="protein sequence ID" value="QEL15901.1"/>
    <property type="molecule type" value="Genomic_DNA"/>
</dbReference>
<sequence>MIASNPSVCNNSSAKSAEKKPYPQASGAGAPQKLPDHKIEVVLRTEEHAVVNEAVAALARHPAVYQCSGALVRVAVDADEQFPDAERKPKNSPTVVRLSKADIRRLLTEVATVRKWQHTRGGELMLVDAHPTDWLTEQIRDLRQYPGVRHLQAISPYPVLLPSGEIATTSGYHADVGLYITPTAGASVAVPVTPTGDEVRAAAATLLDLVADFPFQSPADRSAWLAALLTPLAWHAYCGNTPMAFVDGNANAVGKTKLMDLISIILCGAGFDPVALPETGEEMRKVLTTLSMHRVSMALFDNVKGRLDDGGLEAALTSPNWGDRALGGNTWYSGPMTTVFFGTGNNAQYSPDMGRRLLQIRLDSPDERPERRQGFRHPDLEDYARRNRSHFLSAALTILRGWHVAGRPKQDLPRWGSFEPWSAVVRQAVVFAGQPDPAAGRDDRPGAVVPEAAAMTRLLALWDNFGTSNGVTTLQIINALKVAQADPKSVPPWAVECQWAVEELCPRADSRQLGVKFRQYHRRNFGNLRLEQAGTDRTKTGLWVVKALGPAPATTAALC</sequence>
<dbReference type="AlphaFoldDB" id="A0A5C1A9M3"/>